<evidence type="ECO:0000256" key="4">
    <source>
        <dbReference type="ARBA" id="ARBA00022989"/>
    </source>
</evidence>
<keyword evidence="10" id="KW-1185">Reference proteome</keyword>
<feature type="compositionally biased region" description="Low complexity" evidence="6">
    <location>
        <begin position="48"/>
        <end position="59"/>
    </location>
</feature>
<evidence type="ECO:0000313" key="9">
    <source>
        <dbReference type="EMBL" id="ODV98252.1"/>
    </source>
</evidence>
<organism evidence="9 10">
    <name type="scientific">Pachysolen tannophilus NRRL Y-2460</name>
    <dbReference type="NCBI Taxonomy" id="669874"/>
    <lineage>
        <taxon>Eukaryota</taxon>
        <taxon>Fungi</taxon>
        <taxon>Dikarya</taxon>
        <taxon>Ascomycota</taxon>
        <taxon>Saccharomycotina</taxon>
        <taxon>Pichiomycetes</taxon>
        <taxon>Pachysolenaceae</taxon>
        <taxon>Pachysolen</taxon>
    </lineage>
</organism>
<keyword evidence="5 7" id="KW-0472">Membrane</keyword>
<comment type="similarity">
    <text evidence="2">Belongs to the amino acid/polyamine transporter 2 family.</text>
</comment>
<keyword evidence="4 7" id="KW-1133">Transmembrane helix</keyword>
<evidence type="ECO:0000259" key="8">
    <source>
        <dbReference type="Pfam" id="PF01490"/>
    </source>
</evidence>
<dbReference type="STRING" id="669874.A0A1E4U2N3"/>
<feature type="transmembrane region" description="Helical" evidence="7">
    <location>
        <begin position="654"/>
        <end position="672"/>
    </location>
</feature>
<feature type="compositionally biased region" description="Low complexity" evidence="6">
    <location>
        <begin position="136"/>
        <end position="155"/>
    </location>
</feature>
<name>A0A1E4U2N3_PACTA</name>
<dbReference type="GO" id="GO:0005302">
    <property type="term" value="F:L-tyrosine transmembrane transporter activity"/>
    <property type="evidence" value="ECO:0007669"/>
    <property type="project" value="TreeGrafter"/>
</dbReference>
<feature type="transmembrane region" description="Helical" evidence="7">
    <location>
        <begin position="712"/>
        <end position="732"/>
    </location>
</feature>
<feature type="region of interest" description="Disordered" evidence="6">
    <location>
        <begin position="1"/>
        <end position="65"/>
    </location>
</feature>
<dbReference type="Pfam" id="PF01490">
    <property type="entry name" value="Aa_trans"/>
    <property type="match status" value="1"/>
</dbReference>
<keyword evidence="3 7" id="KW-0812">Transmembrane</keyword>
<feature type="transmembrane region" description="Helical" evidence="7">
    <location>
        <begin position="491"/>
        <end position="511"/>
    </location>
</feature>
<feature type="transmembrane region" description="Helical" evidence="7">
    <location>
        <begin position="563"/>
        <end position="587"/>
    </location>
</feature>
<evidence type="ECO:0000256" key="1">
    <source>
        <dbReference type="ARBA" id="ARBA00004141"/>
    </source>
</evidence>
<feature type="compositionally biased region" description="Gly residues" evidence="6">
    <location>
        <begin position="30"/>
        <end position="47"/>
    </location>
</feature>
<feature type="transmembrane region" description="Helical" evidence="7">
    <location>
        <begin position="607"/>
        <end position="629"/>
    </location>
</feature>
<feature type="transmembrane region" description="Helical" evidence="7">
    <location>
        <begin position="426"/>
        <end position="446"/>
    </location>
</feature>
<feature type="compositionally biased region" description="Polar residues" evidence="6">
    <location>
        <begin position="1"/>
        <end position="11"/>
    </location>
</feature>
<evidence type="ECO:0000256" key="5">
    <source>
        <dbReference type="ARBA" id="ARBA00023136"/>
    </source>
</evidence>
<dbReference type="OrthoDB" id="1684102at2759"/>
<accession>A0A1E4U2N3</accession>
<feature type="transmembrane region" description="Helical" evidence="7">
    <location>
        <begin position="458"/>
        <end position="479"/>
    </location>
</feature>
<feature type="domain" description="Amino acid transporter transmembrane" evidence="8">
    <location>
        <begin position="348"/>
        <end position="732"/>
    </location>
</feature>
<dbReference type="PANTHER" id="PTHR22950">
    <property type="entry name" value="AMINO ACID TRANSPORTER"/>
    <property type="match status" value="1"/>
</dbReference>
<protein>
    <recommendedName>
        <fullName evidence="8">Amino acid transporter transmembrane domain-containing protein</fullName>
    </recommendedName>
</protein>
<reference evidence="10" key="1">
    <citation type="submission" date="2016-05" db="EMBL/GenBank/DDBJ databases">
        <title>Comparative genomics of biotechnologically important yeasts.</title>
        <authorList>
            <consortium name="DOE Joint Genome Institute"/>
            <person name="Riley R."/>
            <person name="Haridas S."/>
            <person name="Wolfe K.H."/>
            <person name="Lopes M.R."/>
            <person name="Hittinger C.T."/>
            <person name="Goker M."/>
            <person name="Salamov A."/>
            <person name="Wisecaver J."/>
            <person name="Long T.M."/>
            <person name="Aerts A.L."/>
            <person name="Barry K."/>
            <person name="Choi C."/>
            <person name="Clum A."/>
            <person name="Coughlan A.Y."/>
            <person name="Deshpande S."/>
            <person name="Douglass A.P."/>
            <person name="Hanson S.J."/>
            <person name="Klenk H.-P."/>
            <person name="Labutti K."/>
            <person name="Lapidus A."/>
            <person name="Lindquist E."/>
            <person name="Lipzen A."/>
            <person name="Meier-Kolthoff J.P."/>
            <person name="Ohm R.A."/>
            <person name="Otillar R.P."/>
            <person name="Pangilinan J."/>
            <person name="Peng Y."/>
            <person name="Rokas A."/>
            <person name="Rosa C.A."/>
            <person name="Scheuner C."/>
            <person name="Sibirny A.A."/>
            <person name="Slot J.C."/>
            <person name="Stielow J.B."/>
            <person name="Sun H."/>
            <person name="Kurtzman C.P."/>
            <person name="Blackwell M."/>
            <person name="Grigoriev I.V."/>
            <person name="Jeffries T.W."/>
        </authorList>
    </citation>
    <scope>NUCLEOTIDE SEQUENCE [LARGE SCALE GENOMIC DNA]</scope>
    <source>
        <strain evidence="10">NRRL Y-2460</strain>
    </source>
</reference>
<proteinExistence type="inferred from homology"/>
<feature type="transmembrane region" description="Helical" evidence="7">
    <location>
        <begin position="380"/>
        <end position="400"/>
    </location>
</feature>
<dbReference type="PANTHER" id="PTHR22950:SF666">
    <property type="entry name" value="VACUOLAR AMINO ACID TRANSPORTER 4"/>
    <property type="match status" value="1"/>
</dbReference>
<dbReference type="AlphaFoldDB" id="A0A1E4U2N3"/>
<evidence type="ECO:0000256" key="2">
    <source>
        <dbReference type="ARBA" id="ARBA00008066"/>
    </source>
</evidence>
<gene>
    <name evidence="9" type="ORF">PACTADRAFT_48046</name>
</gene>
<evidence type="ECO:0000313" key="10">
    <source>
        <dbReference type="Proteomes" id="UP000094236"/>
    </source>
</evidence>
<dbReference type="Proteomes" id="UP000094236">
    <property type="component" value="Unassembled WGS sequence"/>
</dbReference>
<evidence type="ECO:0000256" key="3">
    <source>
        <dbReference type="ARBA" id="ARBA00022692"/>
    </source>
</evidence>
<dbReference type="EMBL" id="KV454011">
    <property type="protein sequence ID" value="ODV98252.1"/>
    <property type="molecule type" value="Genomic_DNA"/>
</dbReference>
<evidence type="ECO:0000256" key="6">
    <source>
        <dbReference type="SAM" id="MobiDB-lite"/>
    </source>
</evidence>
<dbReference type="InterPro" id="IPR013057">
    <property type="entry name" value="AA_transpt_TM"/>
</dbReference>
<feature type="region of interest" description="Disordered" evidence="6">
    <location>
        <begin position="128"/>
        <end position="155"/>
    </location>
</feature>
<comment type="subcellular location">
    <subcellularLocation>
        <location evidence="1">Membrane</location>
        <topology evidence="1">Multi-pass membrane protein</topology>
    </subcellularLocation>
</comment>
<feature type="transmembrane region" description="Helical" evidence="7">
    <location>
        <begin position="678"/>
        <end position="700"/>
    </location>
</feature>
<dbReference type="GO" id="GO:0005774">
    <property type="term" value="C:vacuolar membrane"/>
    <property type="evidence" value="ECO:0007669"/>
    <property type="project" value="TreeGrafter"/>
</dbReference>
<evidence type="ECO:0000256" key="7">
    <source>
        <dbReference type="SAM" id="Phobius"/>
    </source>
</evidence>
<sequence>MSFSNTGTTISIPKKQNKSNTESPISTYLNGGGGTGGGIGGGGGGEGSSAVSPHSSASSMYNGPGSSYRRASIAKLASGSPLSGAISVSMGTADALSSSANNSNFFSNSVDAAGRGRKSLRLSFVRHSRENSFTPNNNNNNNNNSNNINNSINNNINGHQMFDNSSTFESDRSSSLSFGIDGKDPTLIKAVNKHLPNSKEPLSLQGGDVARDLYKFDENNNAVGQSGKMKRSKSISSTDINNLRKYSQASSINVPGGFRREFIVRQTNAQNIKNGHQLTHPTFLTKNFIEFLSVYGHFAGEDLEDEDYVACDVINPDHKGFVDEESPLLSHEVTPTSPISPSSSKNGTASVVKSFLILLKGFVGTGILFLPKAFLNGGLFFSIAALLFFGALSFWCYLILVQSKLATGVISFGDIGLKLYGKSAKVLILFSIVLSQIGFVGAYIVFTSENIRAFLVNIFNWDVSIKLLVLLQVLIFIPLSMFRNITKLSLAALLANIFILFGLVSILYFTFKSLLANGIGPNIKYFNKSSFSLFIGVAIFAFEGIGLILPVQESMRNPEKFPLVLLLVILCCSVLFSLVGALCYATFGDQVQTVIIFNLPQDSIVVNLIQLFYALAILLSAPLQIFPAIKIIENRIFAKNLTGKYDMKIKWLKNLFRTAFVVFTGFIAYFGADNLDKFVSFVGCFACIPLVYMYPPLLHYKSVSNTFNMKCFDIFLVVLGAVAMAYTSYQIIFE</sequence>
<feature type="transmembrane region" description="Helical" evidence="7">
    <location>
        <begin position="531"/>
        <end position="551"/>
    </location>
</feature>
<feature type="compositionally biased region" description="Polar residues" evidence="6">
    <location>
        <begin position="18"/>
        <end position="29"/>
    </location>
</feature>